<dbReference type="InterPro" id="IPR021109">
    <property type="entry name" value="Peptidase_aspartic_dom_sf"/>
</dbReference>
<evidence type="ECO:0000313" key="1">
    <source>
        <dbReference type="EMBL" id="ORY39478.1"/>
    </source>
</evidence>
<dbReference type="CDD" id="cd00303">
    <property type="entry name" value="retropepsin_like"/>
    <property type="match status" value="1"/>
</dbReference>
<dbReference type="Proteomes" id="UP000193920">
    <property type="component" value="Unassembled WGS sequence"/>
</dbReference>
<protein>
    <submittedName>
        <fullName evidence="1">Uncharacterized protein</fullName>
    </submittedName>
</protein>
<gene>
    <name evidence="1" type="ORF">LY90DRAFT_510702</name>
</gene>
<name>A0A1Y2BXK3_9FUNG</name>
<comment type="caution">
    <text evidence="1">The sequence shown here is derived from an EMBL/GenBank/DDBJ whole genome shotgun (WGS) entry which is preliminary data.</text>
</comment>
<proteinExistence type="predicted"/>
<dbReference type="EMBL" id="MCOG01000132">
    <property type="protein sequence ID" value="ORY39478.1"/>
    <property type="molecule type" value="Genomic_DNA"/>
</dbReference>
<dbReference type="AlphaFoldDB" id="A0A1Y2BXK3"/>
<keyword evidence="2" id="KW-1185">Reference proteome</keyword>
<dbReference type="SUPFAM" id="SSF50630">
    <property type="entry name" value="Acid proteases"/>
    <property type="match status" value="1"/>
</dbReference>
<dbReference type="Pfam" id="PF13650">
    <property type="entry name" value="Asp_protease_2"/>
    <property type="match status" value="1"/>
</dbReference>
<evidence type="ECO:0000313" key="2">
    <source>
        <dbReference type="Proteomes" id="UP000193920"/>
    </source>
</evidence>
<reference evidence="1 2" key="1">
    <citation type="submission" date="2016-08" db="EMBL/GenBank/DDBJ databases">
        <title>A Parts List for Fungal Cellulosomes Revealed by Comparative Genomics.</title>
        <authorList>
            <consortium name="DOE Joint Genome Institute"/>
            <person name="Haitjema C.H."/>
            <person name="Gilmore S.P."/>
            <person name="Henske J.K."/>
            <person name="Solomon K.V."/>
            <person name="De Groot R."/>
            <person name="Kuo A."/>
            <person name="Mondo S.J."/>
            <person name="Salamov A.A."/>
            <person name="Labutti K."/>
            <person name="Zhao Z."/>
            <person name="Chiniquy J."/>
            <person name="Barry K."/>
            <person name="Brewer H.M."/>
            <person name="Purvine S.O."/>
            <person name="Wright A.T."/>
            <person name="Boxma B."/>
            <person name="Van Alen T."/>
            <person name="Hackstein J.H."/>
            <person name="Baker S.E."/>
            <person name="Grigoriev I.V."/>
            <person name="O'Malley M.A."/>
        </authorList>
    </citation>
    <scope>NUCLEOTIDE SEQUENCE [LARGE SCALE GENOMIC DNA]</scope>
    <source>
        <strain evidence="1 2">G1</strain>
    </source>
</reference>
<accession>A0A1Y2BXK3</accession>
<organism evidence="1 2">
    <name type="scientific">Neocallimastix californiae</name>
    <dbReference type="NCBI Taxonomy" id="1754190"/>
    <lineage>
        <taxon>Eukaryota</taxon>
        <taxon>Fungi</taxon>
        <taxon>Fungi incertae sedis</taxon>
        <taxon>Chytridiomycota</taxon>
        <taxon>Chytridiomycota incertae sedis</taxon>
        <taxon>Neocallimastigomycetes</taxon>
        <taxon>Neocallimastigales</taxon>
        <taxon>Neocallimastigaceae</taxon>
        <taxon>Neocallimastix</taxon>
    </lineage>
</organism>
<sequence>MTFTNNGIKDTIFMLDSGSDPNIIGSNVLHKLGIKPIETSTPSSFLAGGQVIEVKSHVYLKIAINLGKKTFYIKNVKFNVTNTDRPKNAKSNSFYYDKIILGDNVLHELENNKRYPEIYPKFMQIDKNRINELVYHRKGVYDPEWDKKYLDKNNIIIKSKKNGREIKRIITVNICT</sequence>
<dbReference type="Gene3D" id="2.40.70.10">
    <property type="entry name" value="Acid Proteases"/>
    <property type="match status" value="1"/>
</dbReference>